<dbReference type="EMBL" id="FZOF01000030">
    <property type="protein sequence ID" value="SNT48487.1"/>
    <property type="molecule type" value="Genomic_DNA"/>
</dbReference>
<evidence type="ECO:0000313" key="4">
    <source>
        <dbReference type="Proteomes" id="UP000198280"/>
    </source>
</evidence>
<organism evidence="3 4">
    <name type="scientific">Actinacidiphila glaucinigra</name>
    <dbReference type="NCBI Taxonomy" id="235986"/>
    <lineage>
        <taxon>Bacteria</taxon>
        <taxon>Bacillati</taxon>
        <taxon>Actinomycetota</taxon>
        <taxon>Actinomycetes</taxon>
        <taxon>Kitasatosporales</taxon>
        <taxon>Streptomycetaceae</taxon>
        <taxon>Actinacidiphila</taxon>
    </lineage>
</organism>
<reference evidence="3 4" key="1">
    <citation type="submission" date="2017-06" db="EMBL/GenBank/DDBJ databases">
        <authorList>
            <person name="Kim H.J."/>
            <person name="Triplett B.A."/>
        </authorList>
    </citation>
    <scope>NUCLEOTIDE SEQUENCE [LARGE SCALE GENOMIC DNA]</scope>
    <source>
        <strain evidence="3 4">CGMCC 4.1858</strain>
    </source>
</reference>
<dbReference type="InterPro" id="IPR002035">
    <property type="entry name" value="VWF_A"/>
</dbReference>
<dbReference type="RefSeq" id="WP_089228237.1">
    <property type="nucleotide sequence ID" value="NZ_FZOF01000030.1"/>
</dbReference>
<dbReference type="Pfam" id="PF05762">
    <property type="entry name" value="VWA_CoxE"/>
    <property type="match status" value="1"/>
</dbReference>
<dbReference type="AlphaFoldDB" id="A0A239N0D0"/>
<feature type="region of interest" description="Disordered" evidence="1">
    <location>
        <begin position="79"/>
        <end position="126"/>
    </location>
</feature>
<name>A0A239N0D0_9ACTN</name>
<feature type="domain" description="VWFA" evidence="2">
    <location>
        <begin position="203"/>
        <end position="379"/>
    </location>
</feature>
<dbReference type="Proteomes" id="UP000198280">
    <property type="component" value="Unassembled WGS sequence"/>
</dbReference>
<dbReference type="SMART" id="SM00327">
    <property type="entry name" value="VWA"/>
    <property type="match status" value="1"/>
</dbReference>
<sequence length="400" mass="42246">MDPGLAEVVAALGAALREAGIPVGPDRAGRFARAVTVLAPATAPELRNCALATLVADPEQIAVLDAVFREVFRGGALGRPVARGQRGDPPRTAAGPARAAPQDGSPRPAGDAKGRARDVTVPTTASPADRLATRDFAALTEAELVLLAQAMRAIVLNTPLRPSRRRRPARHGGRVDLRRTLAAGRRTGGYPLRLRRFTPRTRRRDLVVLCDISGSMEPYARAMLQLLYCASRGARAEVFTFATRLTRLTPVLRRPGLPSDALARAGRTAPDWSGGTRIAACLGEFNERYGRRGMARGAVVVIVSDGWDTGDPALLARHMAALARVAFRVVWVNPRTASPRYRPLVGGMAAALPYCDAVVSAHDLAALDDLAAALSAPGRRRAGVARGTSGSVTSVPGLPS</sequence>
<dbReference type="InterPro" id="IPR011195">
    <property type="entry name" value="UCP010256"/>
</dbReference>
<evidence type="ECO:0000313" key="3">
    <source>
        <dbReference type="EMBL" id="SNT48487.1"/>
    </source>
</evidence>
<dbReference type="OrthoDB" id="9790469at2"/>
<feature type="compositionally biased region" description="Low complexity" evidence="1">
    <location>
        <begin position="90"/>
        <end position="104"/>
    </location>
</feature>
<dbReference type="Gene3D" id="3.40.50.410">
    <property type="entry name" value="von Willebrand factor, type A domain"/>
    <property type="match status" value="1"/>
</dbReference>
<keyword evidence="4" id="KW-1185">Reference proteome</keyword>
<proteinExistence type="predicted"/>
<dbReference type="PANTHER" id="PTHR39338">
    <property type="entry name" value="BLL5662 PROTEIN-RELATED"/>
    <property type="match status" value="1"/>
</dbReference>
<dbReference type="InterPro" id="IPR008912">
    <property type="entry name" value="Uncharacterised_CoxE"/>
</dbReference>
<dbReference type="InterPro" id="IPR036465">
    <property type="entry name" value="vWFA_dom_sf"/>
</dbReference>
<protein>
    <recommendedName>
        <fullName evidence="2">VWFA domain-containing protein</fullName>
    </recommendedName>
</protein>
<dbReference type="PANTHER" id="PTHR39338:SF6">
    <property type="entry name" value="BLL5662 PROTEIN"/>
    <property type="match status" value="1"/>
</dbReference>
<dbReference type="PIRSF" id="PIRSF010256">
    <property type="entry name" value="CoxE_vWa"/>
    <property type="match status" value="1"/>
</dbReference>
<evidence type="ECO:0000256" key="1">
    <source>
        <dbReference type="SAM" id="MobiDB-lite"/>
    </source>
</evidence>
<dbReference type="SUPFAM" id="SSF53300">
    <property type="entry name" value="vWA-like"/>
    <property type="match status" value="1"/>
</dbReference>
<dbReference type="CDD" id="cd00198">
    <property type="entry name" value="vWFA"/>
    <property type="match status" value="1"/>
</dbReference>
<accession>A0A239N0D0</accession>
<evidence type="ECO:0000259" key="2">
    <source>
        <dbReference type="SMART" id="SM00327"/>
    </source>
</evidence>
<gene>
    <name evidence="3" type="ORF">SAMN05216252_1305</name>
</gene>